<dbReference type="Proteomes" id="UP000717696">
    <property type="component" value="Unassembled WGS sequence"/>
</dbReference>
<accession>A0A9P9DSR1</accession>
<sequence>MSSVGFGAQKLCGSVWHFSPVKSNYQGSIHFYELHLNSKLSFIIARRYSRRLTRAYGWTGEQFGLRK</sequence>
<proteinExistence type="predicted"/>
<reference evidence="1" key="1">
    <citation type="journal article" date="2021" name="Nat. Commun.">
        <title>Genetic determinants of endophytism in the Arabidopsis root mycobiome.</title>
        <authorList>
            <person name="Mesny F."/>
            <person name="Miyauchi S."/>
            <person name="Thiergart T."/>
            <person name="Pickel B."/>
            <person name="Atanasova L."/>
            <person name="Karlsson M."/>
            <person name="Huettel B."/>
            <person name="Barry K.W."/>
            <person name="Haridas S."/>
            <person name="Chen C."/>
            <person name="Bauer D."/>
            <person name="Andreopoulos W."/>
            <person name="Pangilinan J."/>
            <person name="LaButti K."/>
            <person name="Riley R."/>
            <person name="Lipzen A."/>
            <person name="Clum A."/>
            <person name="Drula E."/>
            <person name="Henrissat B."/>
            <person name="Kohler A."/>
            <person name="Grigoriev I.V."/>
            <person name="Martin F.M."/>
            <person name="Hacquard S."/>
        </authorList>
    </citation>
    <scope>NUCLEOTIDE SEQUENCE</scope>
    <source>
        <strain evidence="1">MPI-CAGE-AT-0021</strain>
    </source>
</reference>
<dbReference type="AlphaFoldDB" id="A0A9P9DSR1"/>
<comment type="caution">
    <text evidence="1">The sequence shown here is derived from an EMBL/GenBank/DDBJ whole genome shotgun (WGS) entry which is preliminary data.</text>
</comment>
<dbReference type="EMBL" id="JAGMUU010000024">
    <property type="protein sequence ID" value="KAH7125050.1"/>
    <property type="molecule type" value="Genomic_DNA"/>
</dbReference>
<protein>
    <submittedName>
        <fullName evidence="1">Uncharacterized protein</fullName>
    </submittedName>
</protein>
<dbReference type="PANTHER" id="PTHR40788:SF2">
    <property type="entry name" value="CLR5 DOMAIN-CONTAINING PROTEIN"/>
    <property type="match status" value="1"/>
</dbReference>
<gene>
    <name evidence="1" type="ORF">B0J13DRAFT_455046</name>
</gene>
<dbReference type="OrthoDB" id="2922289at2759"/>
<organism evidence="1 2">
    <name type="scientific">Dactylonectria estremocensis</name>
    <dbReference type="NCBI Taxonomy" id="1079267"/>
    <lineage>
        <taxon>Eukaryota</taxon>
        <taxon>Fungi</taxon>
        <taxon>Dikarya</taxon>
        <taxon>Ascomycota</taxon>
        <taxon>Pezizomycotina</taxon>
        <taxon>Sordariomycetes</taxon>
        <taxon>Hypocreomycetidae</taxon>
        <taxon>Hypocreales</taxon>
        <taxon>Nectriaceae</taxon>
        <taxon>Dactylonectria</taxon>
    </lineage>
</organism>
<evidence type="ECO:0000313" key="1">
    <source>
        <dbReference type="EMBL" id="KAH7125050.1"/>
    </source>
</evidence>
<evidence type="ECO:0000313" key="2">
    <source>
        <dbReference type="Proteomes" id="UP000717696"/>
    </source>
</evidence>
<name>A0A9P9DSR1_9HYPO</name>
<dbReference type="PANTHER" id="PTHR40788">
    <property type="entry name" value="CLR5 DOMAIN-CONTAINING PROTEIN-RELATED"/>
    <property type="match status" value="1"/>
</dbReference>
<keyword evidence="2" id="KW-1185">Reference proteome</keyword>